<dbReference type="Proteomes" id="UP001234297">
    <property type="component" value="Chromosome 11"/>
</dbReference>
<dbReference type="EMBL" id="CM056819">
    <property type="protein sequence ID" value="KAJ8623989.1"/>
    <property type="molecule type" value="Genomic_DNA"/>
</dbReference>
<protein>
    <submittedName>
        <fullName evidence="1">Uncharacterized protein</fullName>
    </submittedName>
</protein>
<keyword evidence="2" id="KW-1185">Reference proteome</keyword>
<evidence type="ECO:0000313" key="2">
    <source>
        <dbReference type="Proteomes" id="UP001234297"/>
    </source>
</evidence>
<organism evidence="1 2">
    <name type="scientific">Persea americana</name>
    <name type="common">Avocado</name>
    <dbReference type="NCBI Taxonomy" id="3435"/>
    <lineage>
        <taxon>Eukaryota</taxon>
        <taxon>Viridiplantae</taxon>
        <taxon>Streptophyta</taxon>
        <taxon>Embryophyta</taxon>
        <taxon>Tracheophyta</taxon>
        <taxon>Spermatophyta</taxon>
        <taxon>Magnoliopsida</taxon>
        <taxon>Magnoliidae</taxon>
        <taxon>Laurales</taxon>
        <taxon>Lauraceae</taxon>
        <taxon>Persea</taxon>
    </lineage>
</organism>
<proteinExistence type="predicted"/>
<sequence length="702" mass="78682">MMGAFNGNPRIESAFDRDRRSPWNNPPINGEADNLVDRFSEIAIRSEPPKDTLFQVMDAVLSAESTIRIQEDENNRLKTKLMRTTQELNKYKLDDSAAQETSADGSLDEHIQGLYNVHFPVSPARNEEGSSTLYPRGVDNTGFSHISPSSRPFSPSRYQREEEYDPKVNLSGQGLMQISEMNNPTSLWKQDLVLKVREREEEILQLRQHLADYKIKEIQVHNEKSLLEKRIANMRMAFDQQQQDLVEAASKSISYRQDIVEENIRLTYALQAAQQERSTFLSSLLPLLQEYNLQPAVLDAQSIVGTLKFLFTHLQEKLSVVEARLTESQYQFAPWRSEALNSSVLTPQSPSHSFGAALTKVAVSSHSDHQTVGADWEALGHHSHQNISIGVATKSLDHDILGRSSAAGRNSVQDALAQPIVTQDDPEAVGFQNMREPSVHWGSGSPYLTPAHDDLNSSFSPNLPPVLEEPSSSFSEAAEDDPLPAIKDLQITGEAFPGREILACGYSINGTTSCNFEWVRHLENGSVNFIAGAKQPTYLVTADDVDSYLAIEVQPLDDRKRKGELVKVFANEQRKITCDYEMQRQIEKTLSDGQKSFEVLLSAGHLDTWDPAILAIKREGYSIKCNGPRGVVVTEKFSRSTYVEIPYGFPTGFTVHSSSGDEHILLDANNSLLRDTIVLTMRLFIMRALEKRKGKKRGLFFK</sequence>
<accession>A0ACC2KS21</accession>
<reference evidence="1 2" key="1">
    <citation type="journal article" date="2022" name="Hortic Res">
        <title>A haplotype resolved chromosomal level avocado genome allows analysis of novel avocado genes.</title>
        <authorList>
            <person name="Nath O."/>
            <person name="Fletcher S.J."/>
            <person name="Hayward A."/>
            <person name="Shaw L.M."/>
            <person name="Masouleh A.K."/>
            <person name="Furtado A."/>
            <person name="Henry R.J."/>
            <person name="Mitter N."/>
        </authorList>
    </citation>
    <scope>NUCLEOTIDE SEQUENCE [LARGE SCALE GENOMIC DNA]</scope>
    <source>
        <strain evidence="2">cv. Hass</strain>
    </source>
</reference>
<evidence type="ECO:0000313" key="1">
    <source>
        <dbReference type="EMBL" id="KAJ8623989.1"/>
    </source>
</evidence>
<comment type="caution">
    <text evidence="1">The sequence shown here is derived from an EMBL/GenBank/DDBJ whole genome shotgun (WGS) entry which is preliminary data.</text>
</comment>
<gene>
    <name evidence="1" type="ORF">MRB53_032519</name>
</gene>
<name>A0ACC2KS21_PERAE</name>